<dbReference type="InterPro" id="IPR025324">
    <property type="entry name" value="DUF4230"/>
</dbReference>
<sequence>MRKIISVTMVLLAAMLAACGNGQQERVREVQQVDTLPLMVMQIQKCSRLYTSEYQLHKIVTFDDTLSVGGKVFQQRFKVNLPLGKRRIAIPVKASVKAYVDFSEFSEANVRVRGDKVEIVLPDPEVTLTATQIDHEGVREKVSLFRSRFTDEEVTQIQRQGRDDIIKSIPRLGIIENARQNAARQLVPIVEALGYRPENITVTFRKRFTISDIPNLIKTVEP</sequence>
<dbReference type="Pfam" id="PF14014">
    <property type="entry name" value="DUF4230"/>
    <property type="match status" value="1"/>
</dbReference>
<dbReference type="Proteomes" id="UP001487296">
    <property type="component" value="Unassembled WGS sequence"/>
</dbReference>
<evidence type="ECO:0000256" key="1">
    <source>
        <dbReference type="SAM" id="SignalP"/>
    </source>
</evidence>
<dbReference type="EMBL" id="JBBNFP010000054">
    <property type="protein sequence ID" value="MEQ2487524.1"/>
    <property type="molecule type" value="Genomic_DNA"/>
</dbReference>
<comment type="caution">
    <text evidence="2">The sequence shown here is derived from an EMBL/GenBank/DDBJ whole genome shotgun (WGS) entry which is preliminary data.</text>
</comment>
<dbReference type="PROSITE" id="PS51257">
    <property type="entry name" value="PROKAR_LIPOPROTEIN"/>
    <property type="match status" value="1"/>
</dbReference>
<keyword evidence="3" id="KW-1185">Reference proteome</keyword>
<reference evidence="2 3" key="1">
    <citation type="submission" date="2024-04" db="EMBL/GenBank/DDBJ databases">
        <title>Human intestinal bacterial collection.</title>
        <authorList>
            <person name="Pauvert C."/>
            <person name="Hitch T.C.A."/>
            <person name="Clavel T."/>
        </authorList>
    </citation>
    <scope>NUCLEOTIDE SEQUENCE [LARGE SCALE GENOMIC DNA]</scope>
    <source>
        <strain evidence="2 3">CLA-AA-H145</strain>
    </source>
</reference>
<keyword evidence="1" id="KW-0732">Signal</keyword>
<feature type="chain" id="PRO_5046277665" evidence="1">
    <location>
        <begin position="21"/>
        <end position="222"/>
    </location>
</feature>
<feature type="signal peptide" evidence="1">
    <location>
        <begin position="1"/>
        <end position="20"/>
    </location>
</feature>
<organism evidence="2 3">
    <name type="scientific">Hallella faecis</name>
    <dbReference type="NCBI Taxonomy" id="2841596"/>
    <lineage>
        <taxon>Bacteria</taxon>
        <taxon>Pseudomonadati</taxon>
        <taxon>Bacteroidota</taxon>
        <taxon>Bacteroidia</taxon>
        <taxon>Bacteroidales</taxon>
        <taxon>Prevotellaceae</taxon>
        <taxon>Hallella</taxon>
    </lineage>
</organism>
<proteinExistence type="predicted"/>
<name>A0ABV1FSZ5_9BACT</name>
<evidence type="ECO:0000313" key="3">
    <source>
        <dbReference type="Proteomes" id="UP001487296"/>
    </source>
</evidence>
<accession>A0ABV1FSZ5</accession>
<dbReference type="RefSeq" id="WP_317192668.1">
    <property type="nucleotide sequence ID" value="NZ_JAHKBE010000055.1"/>
</dbReference>
<evidence type="ECO:0000313" key="2">
    <source>
        <dbReference type="EMBL" id="MEQ2487524.1"/>
    </source>
</evidence>
<gene>
    <name evidence="2" type="ORF">AAAT34_10805</name>
</gene>
<protein>
    <submittedName>
        <fullName evidence="2">DUF4230 domain-containing protein</fullName>
    </submittedName>
</protein>